<organism evidence="3 4">
    <name type="scientific">Roseococcus pinisoli</name>
    <dbReference type="NCBI Taxonomy" id="2835040"/>
    <lineage>
        <taxon>Bacteria</taxon>
        <taxon>Pseudomonadati</taxon>
        <taxon>Pseudomonadota</taxon>
        <taxon>Alphaproteobacteria</taxon>
        <taxon>Acetobacterales</taxon>
        <taxon>Roseomonadaceae</taxon>
        <taxon>Roseococcus</taxon>
    </lineage>
</organism>
<reference evidence="3 4" key="1">
    <citation type="submission" date="2021-05" db="EMBL/GenBank/DDBJ databases">
        <title>Roseococcus sp. XZZS9, whole genome shotgun sequencing project.</title>
        <authorList>
            <person name="Zhao G."/>
            <person name="Shen L."/>
        </authorList>
    </citation>
    <scope>NUCLEOTIDE SEQUENCE [LARGE SCALE GENOMIC DNA]</scope>
    <source>
        <strain evidence="3 4">XZZS9</strain>
    </source>
</reference>
<dbReference type="InterPro" id="IPR007461">
    <property type="entry name" value="Ysc84_actin-binding"/>
</dbReference>
<evidence type="ECO:0000313" key="3">
    <source>
        <dbReference type="EMBL" id="MBS7809958.1"/>
    </source>
</evidence>
<dbReference type="EMBL" id="JAHCDA010000001">
    <property type="protein sequence ID" value="MBS7809958.1"/>
    <property type="molecule type" value="Genomic_DNA"/>
</dbReference>
<keyword evidence="1" id="KW-1133">Transmembrane helix</keyword>
<keyword evidence="4" id="KW-1185">Reference proteome</keyword>
<proteinExistence type="predicted"/>
<feature type="transmembrane region" description="Helical" evidence="1">
    <location>
        <begin position="93"/>
        <end position="116"/>
    </location>
</feature>
<keyword evidence="1" id="KW-0812">Transmembrane</keyword>
<dbReference type="Pfam" id="PF04366">
    <property type="entry name" value="Ysc84"/>
    <property type="match status" value="1"/>
</dbReference>
<gene>
    <name evidence="3" type="ORF">KHU32_03350</name>
</gene>
<feature type="domain" description="Ysc84 actin-binding" evidence="2">
    <location>
        <begin position="98"/>
        <end position="181"/>
    </location>
</feature>
<accession>A0ABS5QBJ4</accession>
<comment type="caution">
    <text evidence="3">The sequence shown here is derived from an EMBL/GenBank/DDBJ whole genome shotgun (WGS) entry which is preliminary data.</text>
</comment>
<evidence type="ECO:0000313" key="4">
    <source>
        <dbReference type="Proteomes" id="UP000766336"/>
    </source>
</evidence>
<dbReference type="RefSeq" id="WP_213668610.1">
    <property type="nucleotide sequence ID" value="NZ_JAHCDA010000001.1"/>
</dbReference>
<sequence>MQRRQLARAATLLPFLAAAPLVVPRRAEAATRSEINADVSASLVRLHRMENAAPLFRSAKAVLVFPRIVSGGFIVGGQFGEGALMRGETNAGYFNIAGLSFGLLAGAQAAGLAMFFMTDEALRALMNAEGWEIGTGPSVVVLDRGVQANATSTTLTEPVYAITFNQQGLMAAIALNGTKITRINPT</sequence>
<protein>
    <recommendedName>
        <fullName evidence="2">Ysc84 actin-binding domain-containing protein</fullName>
    </recommendedName>
</protein>
<keyword evidence="1" id="KW-0472">Membrane</keyword>
<dbReference type="Proteomes" id="UP000766336">
    <property type="component" value="Unassembled WGS sequence"/>
</dbReference>
<evidence type="ECO:0000259" key="2">
    <source>
        <dbReference type="Pfam" id="PF04366"/>
    </source>
</evidence>
<evidence type="ECO:0000256" key="1">
    <source>
        <dbReference type="SAM" id="Phobius"/>
    </source>
</evidence>
<name>A0ABS5QBJ4_9PROT</name>